<dbReference type="EMBL" id="BAHD01000107">
    <property type="protein sequence ID" value="GAB98160.1"/>
    <property type="molecule type" value="Genomic_DNA"/>
</dbReference>
<dbReference type="GO" id="GO:0008408">
    <property type="term" value="F:3'-5' exonuclease activity"/>
    <property type="evidence" value="ECO:0007669"/>
    <property type="project" value="TreeGrafter"/>
</dbReference>
<comment type="caution">
    <text evidence="6">The sequence shown here is derived from an EMBL/GenBank/DDBJ whole genome shotgun (WGS) entry which is preliminary data.</text>
</comment>
<keyword evidence="3" id="KW-0269">Exonuclease</keyword>
<dbReference type="InterPro" id="IPR013520">
    <property type="entry name" value="Ribonucl_H"/>
</dbReference>
<evidence type="ECO:0000256" key="3">
    <source>
        <dbReference type="ARBA" id="ARBA00022839"/>
    </source>
</evidence>
<accession>K6WFU1</accession>
<feature type="region of interest" description="Disordered" evidence="4">
    <location>
        <begin position="93"/>
        <end position="112"/>
    </location>
</feature>
<feature type="compositionally biased region" description="Low complexity" evidence="4">
    <location>
        <begin position="100"/>
        <end position="110"/>
    </location>
</feature>
<dbReference type="GO" id="GO:0005829">
    <property type="term" value="C:cytosol"/>
    <property type="evidence" value="ECO:0007669"/>
    <property type="project" value="TreeGrafter"/>
</dbReference>
<dbReference type="PANTHER" id="PTHR30231:SF4">
    <property type="entry name" value="PROTEIN NEN2"/>
    <property type="match status" value="1"/>
</dbReference>
<dbReference type="InterPro" id="IPR012337">
    <property type="entry name" value="RNaseH-like_sf"/>
</dbReference>
<sequence>MRMFTTPFSPAARAARRRGRLARSAPPGPLLEVLSRRVNGPDTPLRKAKLLAVDIETTGLNPRTDLVLSMGWVPVDGLTIRLAGAGGCLVRPPSSKGRRAAGSQGARASGDVGQSAAVHGLTDDVVAAGLPLDEALDLLLTALPGRILLAHYAAIERDFLAAASRALHGIDLPLTTVDTLELQRLIVAGPEGAGFRPGKLRLGAAREHFGLPRYRAHDALTDALACAELYLAQVSQLGARGDLQLGRILD</sequence>
<dbReference type="CDD" id="cd06127">
    <property type="entry name" value="DEDDh"/>
    <property type="match status" value="1"/>
</dbReference>
<keyword evidence="1" id="KW-0540">Nuclease</keyword>
<dbReference type="STRING" id="1184609.KILIM_107_00050"/>
<evidence type="ECO:0000313" key="6">
    <source>
        <dbReference type="EMBL" id="GAB98160.1"/>
    </source>
</evidence>
<dbReference type="AlphaFoldDB" id="K6WFU1"/>
<dbReference type="Proteomes" id="UP000008366">
    <property type="component" value="Unassembled WGS sequence"/>
</dbReference>
<evidence type="ECO:0000256" key="1">
    <source>
        <dbReference type="ARBA" id="ARBA00022722"/>
    </source>
</evidence>
<keyword evidence="2" id="KW-0378">Hydrolase</keyword>
<feature type="region of interest" description="Disordered" evidence="4">
    <location>
        <begin position="1"/>
        <end position="27"/>
    </location>
</feature>
<dbReference type="eggNOG" id="COG0847">
    <property type="taxonomic scope" value="Bacteria"/>
</dbReference>
<dbReference type="PANTHER" id="PTHR30231">
    <property type="entry name" value="DNA POLYMERASE III SUBUNIT EPSILON"/>
    <property type="match status" value="1"/>
</dbReference>
<protein>
    <submittedName>
        <fullName evidence="6">DNA polymerase III subunit epsilon</fullName>
    </submittedName>
</protein>
<name>K6WFU1_9MICO</name>
<evidence type="ECO:0000313" key="7">
    <source>
        <dbReference type="Proteomes" id="UP000008366"/>
    </source>
</evidence>
<evidence type="ECO:0000259" key="5">
    <source>
        <dbReference type="SMART" id="SM00479"/>
    </source>
</evidence>
<dbReference type="SUPFAM" id="SSF53098">
    <property type="entry name" value="Ribonuclease H-like"/>
    <property type="match status" value="1"/>
</dbReference>
<dbReference type="Gene3D" id="3.30.420.10">
    <property type="entry name" value="Ribonuclease H-like superfamily/Ribonuclease H"/>
    <property type="match status" value="1"/>
</dbReference>
<dbReference type="GO" id="GO:0003676">
    <property type="term" value="F:nucleic acid binding"/>
    <property type="evidence" value="ECO:0007669"/>
    <property type="project" value="InterPro"/>
</dbReference>
<reference evidence="6 7" key="1">
    <citation type="submission" date="2012-08" db="EMBL/GenBank/DDBJ databases">
        <title>Whole genome shotgun sequence of Kineosphaera limosa NBRC 100340.</title>
        <authorList>
            <person name="Yoshida I."/>
            <person name="Isaki S."/>
            <person name="Hosoyama A."/>
            <person name="Tsuchikane K."/>
            <person name="Katsumata H."/>
            <person name="Ando Y."/>
            <person name="Ohji S."/>
            <person name="Hamada M."/>
            <person name="Tamura T."/>
            <person name="Yamazoe A."/>
            <person name="Yamazaki S."/>
            <person name="Fujita N."/>
        </authorList>
    </citation>
    <scope>NUCLEOTIDE SEQUENCE [LARGE SCALE GENOMIC DNA]</scope>
    <source>
        <strain evidence="6 7">NBRC 100340</strain>
    </source>
</reference>
<organism evidence="6 7">
    <name type="scientific">Kineosphaera limosa NBRC 100340</name>
    <dbReference type="NCBI Taxonomy" id="1184609"/>
    <lineage>
        <taxon>Bacteria</taxon>
        <taxon>Bacillati</taxon>
        <taxon>Actinomycetota</taxon>
        <taxon>Actinomycetes</taxon>
        <taxon>Micrococcales</taxon>
        <taxon>Dermatophilaceae</taxon>
        <taxon>Kineosphaera</taxon>
    </lineage>
</organism>
<evidence type="ECO:0000256" key="2">
    <source>
        <dbReference type="ARBA" id="ARBA00022801"/>
    </source>
</evidence>
<gene>
    <name evidence="6" type="primary">dnaQ</name>
    <name evidence="6" type="ORF">KILIM_107_00050</name>
</gene>
<dbReference type="InterPro" id="IPR036397">
    <property type="entry name" value="RNaseH_sf"/>
</dbReference>
<evidence type="ECO:0000256" key="4">
    <source>
        <dbReference type="SAM" id="MobiDB-lite"/>
    </source>
</evidence>
<dbReference type="RefSeq" id="WP_006594692.1">
    <property type="nucleotide sequence ID" value="NZ_BAHD01000107.1"/>
</dbReference>
<keyword evidence="7" id="KW-1185">Reference proteome</keyword>
<feature type="domain" description="Exonuclease" evidence="5">
    <location>
        <begin position="49"/>
        <end position="239"/>
    </location>
</feature>
<proteinExistence type="predicted"/>
<dbReference type="SMART" id="SM00479">
    <property type="entry name" value="EXOIII"/>
    <property type="match status" value="1"/>
</dbReference>
<dbReference type="Pfam" id="PF00929">
    <property type="entry name" value="RNase_T"/>
    <property type="match status" value="1"/>
</dbReference>